<dbReference type="SUPFAM" id="SSF48439">
    <property type="entry name" value="Protein prenylyltransferase"/>
    <property type="match status" value="1"/>
</dbReference>
<gene>
    <name evidence="1" type="ORF">METZ01_LOCUS279481</name>
</gene>
<accession>A0A382KV13</accession>
<name>A0A382KV13_9ZZZZ</name>
<proteinExistence type="predicted"/>
<dbReference type="InterPro" id="IPR011990">
    <property type="entry name" value="TPR-like_helical_dom_sf"/>
</dbReference>
<protein>
    <recommendedName>
        <fullName evidence="2">Tetratricopeptide repeat protein</fullName>
    </recommendedName>
</protein>
<dbReference type="AlphaFoldDB" id="A0A382KV13"/>
<dbReference type="Gene3D" id="1.25.40.10">
    <property type="entry name" value="Tetratricopeptide repeat domain"/>
    <property type="match status" value="1"/>
</dbReference>
<evidence type="ECO:0000313" key="1">
    <source>
        <dbReference type="EMBL" id="SVC26627.1"/>
    </source>
</evidence>
<dbReference type="EMBL" id="UINC01082135">
    <property type="protein sequence ID" value="SVC26627.1"/>
    <property type="molecule type" value="Genomic_DNA"/>
</dbReference>
<feature type="non-terminal residue" evidence="1">
    <location>
        <position position="84"/>
    </location>
</feature>
<organism evidence="1">
    <name type="scientific">marine metagenome</name>
    <dbReference type="NCBI Taxonomy" id="408172"/>
    <lineage>
        <taxon>unclassified sequences</taxon>
        <taxon>metagenomes</taxon>
        <taxon>ecological metagenomes</taxon>
    </lineage>
</organism>
<evidence type="ECO:0008006" key="2">
    <source>
        <dbReference type="Google" id="ProtNLM"/>
    </source>
</evidence>
<sequence length="84" mass="9395">MLSITGLMFLAVQANAQDTPEQRVPDMTRYLVVAAGRLQEAQSQEDDEARLTEYQAALDLVYEAIEDDPGNPAVYYHLGWAHRG</sequence>
<reference evidence="1" key="1">
    <citation type="submission" date="2018-05" db="EMBL/GenBank/DDBJ databases">
        <authorList>
            <person name="Lanie J.A."/>
            <person name="Ng W.-L."/>
            <person name="Kazmierczak K.M."/>
            <person name="Andrzejewski T.M."/>
            <person name="Davidsen T.M."/>
            <person name="Wayne K.J."/>
            <person name="Tettelin H."/>
            <person name="Glass J.I."/>
            <person name="Rusch D."/>
            <person name="Podicherti R."/>
            <person name="Tsui H.-C.T."/>
            <person name="Winkler M.E."/>
        </authorList>
    </citation>
    <scope>NUCLEOTIDE SEQUENCE</scope>
</reference>